<feature type="transmembrane region" description="Helical" evidence="12">
    <location>
        <begin position="341"/>
        <end position="361"/>
    </location>
</feature>
<dbReference type="PROSITE" id="PS00107">
    <property type="entry name" value="PROTEIN_KINASE_ATP"/>
    <property type="match status" value="1"/>
</dbReference>
<feature type="domain" description="PASTA" evidence="14">
    <location>
        <begin position="499"/>
        <end position="565"/>
    </location>
</feature>
<keyword evidence="2" id="KW-0723">Serine/threonine-protein kinase</keyword>
<dbReference type="NCBIfam" id="NF033483">
    <property type="entry name" value="PknB_PASTA_kin"/>
    <property type="match status" value="1"/>
</dbReference>
<comment type="catalytic activity">
    <reaction evidence="9">
        <text>L-seryl-[protein] + ATP = O-phospho-L-seryl-[protein] + ADP + H(+)</text>
        <dbReference type="Rhea" id="RHEA:17989"/>
        <dbReference type="Rhea" id="RHEA-COMP:9863"/>
        <dbReference type="Rhea" id="RHEA-COMP:11604"/>
        <dbReference type="ChEBI" id="CHEBI:15378"/>
        <dbReference type="ChEBI" id="CHEBI:29999"/>
        <dbReference type="ChEBI" id="CHEBI:30616"/>
        <dbReference type="ChEBI" id="CHEBI:83421"/>
        <dbReference type="ChEBI" id="CHEBI:456216"/>
        <dbReference type="EC" id="2.7.11.1"/>
    </reaction>
</comment>
<dbReference type="EC" id="2.7.11.1" evidence="1"/>
<evidence type="ECO:0000256" key="11">
    <source>
        <dbReference type="SAM" id="MobiDB-lite"/>
    </source>
</evidence>
<keyword evidence="6 15" id="KW-0418">Kinase</keyword>
<dbReference type="SMART" id="SM00220">
    <property type="entry name" value="S_TKc"/>
    <property type="match status" value="1"/>
</dbReference>
<evidence type="ECO:0000256" key="1">
    <source>
        <dbReference type="ARBA" id="ARBA00012513"/>
    </source>
</evidence>
<dbReference type="Proteomes" id="UP001566476">
    <property type="component" value="Unassembled WGS sequence"/>
</dbReference>
<feature type="domain" description="PASTA" evidence="14">
    <location>
        <begin position="566"/>
        <end position="629"/>
    </location>
</feature>
<evidence type="ECO:0000256" key="3">
    <source>
        <dbReference type="ARBA" id="ARBA00022679"/>
    </source>
</evidence>
<dbReference type="PROSITE" id="PS50011">
    <property type="entry name" value="PROTEIN_KINASE_DOM"/>
    <property type="match status" value="1"/>
</dbReference>
<comment type="catalytic activity">
    <reaction evidence="8">
        <text>L-threonyl-[protein] + ATP = O-phospho-L-threonyl-[protein] + ADP + H(+)</text>
        <dbReference type="Rhea" id="RHEA:46608"/>
        <dbReference type="Rhea" id="RHEA-COMP:11060"/>
        <dbReference type="Rhea" id="RHEA-COMP:11605"/>
        <dbReference type="ChEBI" id="CHEBI:15378"/>
        <dbReference type="ChEBI" id="CHEBI:30013"/>
        <dbReference type="ChEBI" id="CHEBI:30616"/>
        <dbReference type="ChEBI" id="CHEBI:61977"/>
        <dbReference type="ChEBI" id="CHEBI:456216"/>
        <dbReference type="EC" id="2.7.11.1"/>
    </reaction>
</comment>
<keyword evidence="16" id="KW-1185">Reference proteome</keyword>
<evidence type="ECO:0000256" key="5">
    <source>
        <dbReference type="ARBA" id="ARBA00022741"/>
    </source>
</evidence>
<keyword evidence="4" id="KW-0677">Repeat</keyword>
<feature type="binding site" evidence="10">
    <location>
        <position position="47"/>
    </location>
    <ligand>
        <name>ATP</name>
        <dbReference type="ChEBI" id="CHEBI:30616"/>
    </ligand>
</feature>
<protein>
    <recommendedName>
        <fullName evidence="1">non-specific serine/threonine protein kinase</fullName>
        <ecNumber evidence="1">2.7.11.1</ecNumber>
    </recommendedName>
</protein>
<evidence type="ECO:0000256" key="10">
    <source>
        <dbReference type="PROSITE-ProRule" id="PRU10141"/>
    </source>
</evidence>
<accession>A0ABV4HWD0</accession>
<keyword evidence="12" id="KW-1133">Transmembrane helix</keyword>
<dbReference type="PROSITE" id="PS00108">
    <property type="entry name" value="PROTEIN_KINASE_ST"/>
    <property type="match status" value="1"/>
</dbReference>
<keyword evidence="3" id="KW-0808">Transferase</keyword>
<dbReference type="SMART" id="SM00740">
    <property type="entry name" value="PASTA"/>
    <property type="match status" value="4"/>
</dbReference>
<proteinExistence type="predicted"/>
<dbReference type="CDD" id="cd06577">
    <property type="entry name" value="PASTA_pknB"/>
    <property type="match status" value="3"/>
</dbReference>
<dbReference type="InterPro" id="IPR011009">
    <property type="entry name" value="Kinase-like_dom_sf"/>
</dbReference>
<dbReference type="EMBL" id="JBGGTQ010000001">
    <property type="protein sequence ID" value="MEZ0490726.1"/>
    <property type="molecule type" value="Genomic_DNA"/>
</dbReference>
<dbReference type="InterPro" id="IPR008271">
    <property type="entry name" value="Ser/Thr_kinase_AS"/>
</dbReference>
<feature type="domain" description="PASTA" evidence="14">
    <location>
        <begin position="368"/>
        <end position="430"/>
    </location>
</feature>
<evidence type="ECO:0000256" key="12">
    <source>
        <dbReference type="SAM" id="Phobius"/>
    </source>
</evidence>
<dbReference type="SUPFAM" id="SSF56112">
    <property type="entry name" value="Protein kinase-like (PK-like)"/>
    <property type="match status" value="1"/>
</dbReference>
<evidence type="ECO:0000256" key="9">
    <source>
        <dbReference type="ARBA" id="ARBA00048679"/>
    </source>
</evidence>
<evidence type="ECO:0000256" key="7">
    <source>
        <dbReference type="ARBA" id="ARBA00022840"/>
    </source>
</evidence>
<dbReference type="PANTHER" id="PTHR43289:SF6">
    <property type="entry name" value="SERINE_THREONINE-PROTEIN KINASE NEKL-3"/>
    <property type="match status" value="1"/>
</dbReference>
<dbReference type="GO" id="GO:0016301">
    <property type="term" value="F:kinase activity"/>
    <property type="evidence" value="ECO:0007669"/>
    <property type="project" value="UniProtKB-KW"/>
</dbReference>
<evidence type="ECO:0000313" key="15">
    <source>
        <dbReference type="EMBL" id="MEZ0490726.1"/>
    </source>
</evidence>
<comment type="caution">
    <text evidence="15">The sequence shown here is derived from an EMBL/GenBank/DDBJ whole genome shotgun (WGS) entry which is preliminary data.</text>
</comment>
<gene>
    <name evidence="15" type="primary">pknB</name>
    <name evidence="15" type="ORF">AB2L28_00560</name>
</gene>
<keyword evidence="5 10" id="KW-0547">Nucleotide-binding</keyword>
<keyword evidence="12" id="KW-0472">Membrane</keyword>
<dbReference type="RefSeq" id="WP_370716777.1">
    <property type="nucleotide sequence ID" value="NZ_JBGGTQ010000001.1"/>
</dbReference>
<organism evidence="15 16">
    <name type="scientific">Kineococcus mangrovi</name>
    <dbReference type="NCBI Taxonomy" id="1660183"/>
    <lineage>
        <taxon>Bacteria</taxon>
        <taxon>Bacillati</taxon>
        <taxon>Actinomycetota</taxon>
        <taxon>Actinomycetes</taxon>
        <taxon>Kineosporiales</taxon>
        <taxon>Kineosporiaceae</taxon>
        <taxon>Kineococcus</taxon>
    </lineage>
</organism>
<evidence type="ECO:0000256" key="8">
    <source>
        <dbReference type="ARBA" id="ARBA00047899"/>
    </source>
</evidence>
<feature type="compositionally biased region" description="Low complexity" evidence="11">
    <location>
        <begin position="295"/>
        <end position="331"/>
    </location>
</feature>
<evidence type="ECO:0000256" key="4">
    <source>
        <dbReference type="ARBA" id="ARBA00022737"/>
    </source>
</evidence>
<dbReference type="PANTHER" id="PTHR43289">
    <property type="entry name" value="MITOGEN-ACTIVATED PROTEIN KINASE KINASE KINASE 20-RELATED"/>
    <property type="match status" value="1"/>
</dbReference>
<feature type="region of interest" description="Disordered" evidence="11">
    <location>
        <begin position="288"/>
        <end position="335"/>
    </location>
</feature>
<dbReference type="InterPro" id="IPR005543">
    <property type="entry name" value="PASTA_dom"/>
</dbReference>
<dbReference type="Pfam" id="PF03793">
    <property type="entry name" value="PASTA"/>
    <property type="match status" value="4"/>
</dbReference>
<dbReference type="Gene3D" id="3.30.10.20">
    <property type="match status" value="4"/>
</dbReference>
<sequence length="629" mass="65161">MDATLSDPLVGRRLDGRYHVLGRVGRGGMGVVYRAEDERLDRAVALKVLRADLAHDPTARSRFVREAKSAARLTHPGIVAVLDQGVDHEGGTETAYLVMELVDGRTLRDVVLDKGALTPGEALGVTADVLDALAEAHRKGVLHRDVKTANVLVADDGRVKVADFGLARAASTGGQSTTVGMGDLMGTAEYLAPEQLEAGEPDARSDVYGVGVMLYEMLTGAPPFTGDSPFTIAYKHVHEPVPPPSAKAPGLPKALDALVLDALAKDPDERPADAGEMLEQLRAVRSSLTPQQLGARAPRPAAPAAPGSTTRIGTVATGTTSTTGTADDGAAPEGHRSRRGLLVGIVLLVLALVAGLSWYSLAGPGAYTTTPAVAGKSPQEAQSILQAAGLDVTEEQGFSDTVPAGLVAASDPGEGERVRKDGTVTLVVSRGIEQFPVPDVVRAPRSAAEDRLRETGLAVGAISQEFSEDVPEGAVIRADPTVGQVVDHDTPVALVVSRGREPIEVPDVVDQPQDAATTAITDRGLAVGSVDQQVSETVPKGQVISQTPADGTLFRGDAVELVVSSGPPLVPVPEVQGKNVDAVTQQLQGLGFQVARNNILGGVFGTVRSSDPAAGQRVPKGSTITLTVV</sequence>
<dbReference type="Pfam" id="PF00069">
    <property type="entry name" value="Pkinase"/>
    <property type="match status" value="1"/>
</dbReference>
<dbReference type="InterPro" id="IPR017441">
    <property type="entry name" value="Protein_kinase_ATP_BS"/>
</dbReference>
<name>A0ABV4HWD0_9ACTN</name>
<evidence type="ECO:0000256" key="2">
    <source>
        <dbReference type="ARBA" id="ARBA00022527"/>
    </source>
</evidence>
<dbReference type="Gene3D" id="3.30.200.20">
    <property type="entry name" value="Phosphorylase Kinase, domain 1"/>
    <property type="match status" value="1"/>
</dbReference>
<evidence type="ECO:0000256" key="6">
    <source>
        <dbReference type="ARBA" id="ARBA00022777"/>
    </source>
</evidence>
<feature type="domain" description="PASTA" evidence="14">
    <location>
        <begin position="431"/>
        <end position="498"/>
    </location>
</feature>
<dbReference type="PROSITE" id="PS51178">
    <property type="entry name" value="PASTA"/>
    <property type="match status" value="4"/>
</dbReference>
<feature type="domain" description="Protein kinase" evidence="13">
    <location>
        <begin position="18"/>
        <end position="282"/>
    </location>
</feature>
<dbReference type="InterPro" id="IPR000719">
    <property type="entry name" value="Prot_kinase_dom"/>
</dbReference>
<keyword evidence="7 10" id="KW-0067">ATP-binding</keyword>
<dbReference type="Gene3D" id="1.10.510.10">
    <property type="entry name" value="Transferase(Phosphotransferase) domain 1"/>
    <property type="match status" value="1"/>
</dbReference>
<evidence type="ECO:0000259" key="14">
    <source>
        <dbReference type="PROSITE" id="PS51178"/>
    </source>
</evidence>
<evidence type="ECO:0000259" key="13">
    <source>
        <dbReference type="PROSITE" id="PS50011"/>
    </source>
</evidence>
<evidence type="ECO:0000313" key="16">
    <source>
        <dbReference type="Proteomes" id="UP001566476"/>
    </source>
</evidence>
<reference evidence="15 16" key="1">
    <citation type="submission" date="2024-07" db="EMBL/GenBank/DDBJ databases">
        <authorList>
            <person name="Thanompreechachai J."/>
            <person name="Duangmal K."/>
        </authorList>
    </citation>
    <scope>NUCLEOTIDE SEQUENCE [LARGE SCALE GENOMIC DNA]</scope>
    <source>
        <strain evidence="15 16">TBRC 1896</strain>
    </source>
</reference>
<keyword evidence="12" id="KW-0812">Transmembrane</keyword>
<dbReference type="CDD" id="cd14014">
    <property type="entry name" value="STKc_PknB_like"/>
    <property type="match status" value="1"/>
</dbReference>